<feature type="chain" id="PRO_5016346904" evidence="1">
    <location>
        <begin position="30"/>
        <end position="448"/>
    </location>
</feature>
<proteinExistence type="predicted"/>
<dbReference type="Proteomes" id="UP000245802">
    <property type="component" value="Chromosome"/>
</dbReference>
<accession>A0A2Z3H226</accession>
<dbReference type="RefSeq" id="WP_010042513.1">
    <property type="nucleotide sequence ID" value="NZ_CP025958.1"/>
</dbReference>
<dbReference type="AlphaFoldDB" id="A0A2Z3H226"/>
<keyword evidence="3" id="KW-1185">Reference proteome</keyword>
<dbReference type="OrthoDB" id="9146593at2"/>
<dbReference type="PROSITE" id="PS51318">
    <property type="entry name" value="TAT"/>
    <property type="match status" value="1"/>
</dbReference>
<name>A0A2Z3H226_9BACT</name>
<reference evidence="2 3" key="1">
    <citation type="submission" date="2018-01" db="EMBL/GenBank/DDBJ databases">
        <title>G. obscuriglobus.</title>
        <authorList>
            <person name="Franke J."/>
            <person name="Blomberg W."/>
            <person name="Selmecki A."/>
        </authorList>
    </citation>
    <scope>NUCLEOTIDE SEQUENCE [LARGE SCALE GENOMIC DNA]</scope>
    <source>
        <strain evidence="2 3">DSM 5831</strain>
    </source>
</reference>
<evidence type="ECO:0000313" key="2">
    <source>
        <dbReference type="EMBL" id="AWM35664.1"/>
    </source>
</evidence>
<dbReference type="InterPro" id="IPR011447">
    <property type="entry name" value="DUF1552"/>
</dbReference>
<feature type="signal peptide" evidence="1">
    <location>
        <begin position="1"/>
        <end position="29"/>
    </location>
</feature>
<evidence type="ECO:0000313" key="3">
    <source>
        <dbReference type="Proteomes" id="UP000245802"/>
    </source>
</evidence>
<protein>
    <submittedName>
        <fullName evidence="2">DUF1552 domain-containing protein</fullName>
    </submittedName>
</protein>
<sequence length="448" mass="48228">MPKSISRRTALKGLGTAIALPFLESFASAAPASSVAAAAPKRLAFVYVPNGVNMSQWTPSATGALSELTGILEPLNAHKEYVNVISGLALDKARANGDGPGDHARAMSAFLTGRQPRKTHGADIRAGMSADQHVASVIGDQTRFPSLELGIERGQQAGNCDSGYSCAYSSNLSWRGESTPNAKECDPKAVFERLFSGNDPKELAEARAKRELYNKSVLDFVMEDAKGLNATLGSGDQKKLDEYLSSVREVELQIQKAREANKKPVAKPDMAAPTGIPKEVQDHMRLMADLMVLAFQTDLTRVATLPFANDGSNRPYKMIDVPEGHHDLSHHGRDPKKLEKIAKINAFHMQQFAYLVGKMKAVKEPNGSCLLDNVMLVYGSGIGDGDRHNHDDLPILLAGKGGGTITGGRHIVFPKRSDVPLTNLYLALFERMGAPAKAFGDSTGVLKI</sequence>
<evidence type="ECO:0000256" key="1">
    <source>
        <dbReference type="SAM" id="SignalP"/>
    </source>
</evidence>
<gene>
    <name evidence="2" type="ORF">C1280_00595</name>
</gene>
<dbReference type="InterPro" id="IPR006311">
    <property type="entry name" value="TAT_signal"/>
</dbReference>
<organism evidence="2 3">
    <name type="scientific">Gemmata obscuriglobus</name>
    <dbReference type="NCBI Taxonomy" id="114"/>
    <lineage>
        <taxon>Bacteria</taxon>
        <taxon>Pseudomonadati</taxon>
        <taxon>Planctomycetota</taxon>
        <taxon>Planctomycetia</taxon>
        <taxon>Gemmatales</taxon>
        <taxon>Gemmataceae</taxon>
        <taxon>Gemmata</taxon>
    </lineage>
</organism>
<keyword evidence="1" id="KW-0732">Signal</keyword>
<dbReference type="KEGG" id="gog:C1280_00595"/>
<dbReference type="EMBL" id="CP025958">
    <property type="protein sequence ID" value="AWM35664.1"/>
    <property type="molecule type" value="Genomic_DNA"/>
</dbReference>
<dbReference type="Pfam" id="PF07586">
    <property type="entry name" value="HXXSHH"/>
    <property type="match status" value="1"/>
</dbReference>